<dbReference type="GO" id="GO:0009294">
    <property type="term" value="P:DNA-mediated transformation"/>
    <property type="evidence" value="ECO:0007669"/>
    <property type="project" value="InterPro"/>
</dbReference>
<dbReference type="SUPFAM" id="SSF102405">
    <property type="entry name" value="MCP/YpsA-like"/>
    <property type="match status" value="1"/>
</dbReference>
<dbReference type="NCBIfam" id="TIGR00732">
    <property type="entry name" value="dprA"/>
    <property type="match status" value="1"/>
</dbReference>
<dbReference type="PANTHER" id="PTHR43022">
    <property type="entry name" value="PROTEIN SMF"/>
    <property type="match status" value="1"/>
</dbReference>
<dbReference type="KEGG" id="thyd:TTHT_0627"/>
<protein>
    <submittedName>
        <fullName evidence="3">DNA processing protein</fullName>
    </submittedName>
</protein>
<dbReference type="PANTHER" id="PTHR43022:SF1">
    <property type="entry name" value="PROTEIN SMF"/>
    <property type="match status" value="1"/>
</dbReference>
<organism evidence="3 4">
    <name type="scientific">Thermotomaculum hydrothermale</name>
    <dbReference type="NCBI Taxonomy" id="981385"/>
    <lineage>
        <taxon>Bacteria</taxon>
        <taxon>Pseudomonadati</taxon>
        <taxon>Acidobacteriota</taxon>
        <taxon>Holophagae</taxon>
        <taxon>Thermotomaculales</taxon>
        <taxon>Thermotomaculaceae</taxon>
        <taxon>Thermotomaculum</taxon>
    </lineage>
</organism>
<accession>A0A7R6SYV9</accession>
<dbReference type="InterPro" id="IPR003488">
    <property type="entry name" value="DprA"/>
</dbReference>
<feature type="domain" description="Smf/DprA SLOG" evidence="2">
    <location>
        <begin position="65"/>
        <end position="275"/>
    </location>
</feature>
<dbReference type="AlphaFoldDB" id="A0A7R6SYV9"/>
<keyword evidence="4" id="KW-1185">Reference proteome</keyword>
<sequence>MSNKELFLAFHLLKGMGYKSKRDLLVNYNYDIEKTISFLSKKEEVYLPLKSARGIIEFCNKKGIKIITIQDEFYPERLREIQDPPVCLFAKGNIEILKENYLAFVGTRRATPYGINATEKLISDLSQYKVGIVSGFANGIDSIAHKCALKFNMPTIAVLGCGVDVIYPRNNLKLYGEIIEKGCIISEFVPKTKPEPFRFPIRNRIISGISMGVVVVEAREKSGSMITLNYGLNQGREIFAVPGRIFDKASIATNTKIKNGEAKLILSGEDIVEEYSLVAISEKSDKFLKLSDDFVEKYLSDRPKSLEELMLESGMNYEQLITRLSFLEVEGKVMKNGFNQYTKRV</sequence>
<evidence type="ECO:0000313" key="3">
    <source>
        <dbReference type="EMBL" id="BBB32205.1"/>
    </source>
</evidence>
<evidence type="ECO:0000313" key="4">
    <source>
        <dbReference type="Proteomes" id="UP000595564"/>
    </source>
</evidence>
<dbReference type="Gene3D" id="3.40.50.450">
    <property type="match status" value="1"/>
</dbReference>
<evidence type="ECO:0000259" key="2">
    <source>
        <dbReference type="Pfam" id="PF02481"/>
    </source>
</evidence>
<dbReference type="InterPro" id="IPR057666">
    <property type="entry name" value="DrpA_SLOG"/>
</dbReference>
<name>A0A7R6SYV9_9BACT</name>
<dbReference type="EMBL" id="AP017470">
    <property type="protein sequence ID" value="BBB32205.1"/>
    <property type="molecule type" value="Genomic_DNA"/>
</dbReference>
<proteinExistence type="inferred from homology"/>
<dbReference type="Proteomes" id="UP000595564">
    <property type="component" value="Chromosome"/>
</dbReference>
<gene>
    <name evidence="3" type="primary">smf</name>
    <name evidence="3" type="ORF">TTHT_0627</name>
</gene>
<dbReference type="RefSeq" id="WP_201328546.1">
    <property type="nucleotide sequence ID" value="NZ_AP017470.1"/>
</dbReference>
<evidence type="ECO:0000256" key="1">
    <source>
        <dbReference type="ARBA" id="ARBA00006525"/>
    </source>
</evidence>
<comment type="similarity">
    <text evidence="1">Belongs to the DprA/Smf family.</text>
</comment>
<reference evidence="3 4" key="1">
    <citation type="journal article" date="2012" name="Extremophiles">
        <title>Thermotomaculum hydrothermale gen. nov., sp. nov., a novel heterotrophic thermophile within the phylum Acidobacteria from a deep-sea hydrothermal vent chimney in the Southern Okinawa Trough.</title>
        <authorList>
            <person name="Izumi H."/>
            <person name="Nunoura T."/>
            <person name="Miyazaki M."/>
            <person name="Mino S."/>
            <person name="Toki T."/>
            <person name="Takai K."/>
            <person name="Sako Y."/>
            <person name="Sawabe T."/>
            <person name="Nakagawa S."/>
        </authorList>
    </citation>
    <scope>NUCLEOTIDE SEQUENCE [LARGE SCALE GENOMIC DNA]</scope>
    <source>
        <strain evidence="3 4">AC55</strain>
    </source>
</reference>
<dbReference type="Pfam" id="PF02481">
    <property type="entry name" value="DNA_processg_A"/>
    <property type="match status" value="1"/>
</dbReference>